<proteinExistence type="predicted"/>
<dbReference type="AlphaFoldDB" id="D5X0Y9"/>
<dbReference type="eggNOG" id="ENOG502ZBT6">
    <property type="taxonomic scope" value="Bacteria"/>
</dbReference>
<organism evidence="1">
    <name type="scientific">Thiomonas intermedia (strain K12)</name>
    <name type="common">Thiobacillus intermedius</name>
    <dbReference type="NCBI Taxonomy" id="75379"/>
    <lineage>
        <taxon>Bacteria</taxon>
        <taxon>Pseudomonadati</taxon>
        <taxon>Pseudomonadota</taxon>
        <taxon>Betaproteobacteria</taxon>
        <taxon>Burkholderiales</taxon>
        <taxon>Thiomonas</taxon>
    </lineage>
</organism>
<evidence type="ECO:0008006" key="2">
    <source>
        <dbReference type="Google" id="ProtNLM"/>
    </source>
</evidence>
<sequence>MISIASIVEGDGEMRALPVLLRRLSEWRPGDVFAQPLPPIRVHRDRFLNKEDEFRKQLLLAAAKCGEQGWILVVLDADDDCPATLAAEIYQRAQQHVSHRRLSVVIANREFEAWFIAAARSLDSHRGFRCPQAVGVEAETPRDAKGWLRRHMESGTYSEVLDQPAFAAKIDLEQAFANSRSFRKPGMPRLVETPGCMCGSVLPAAPRCGRSSGLLDRGFQAPLQVDEDHNVFMMMCLAAGDR</sequence>
<gene>
    <name evidence="1" type="ordered locus">Tint_1398</name>
</gene>
<reference evidence="1" key="1">
    <citation type="submission" date="2010-04" db="EMBL/GenBank/DDBJ databases">
        <title>Complete sequence of Thiomonas intermedia K12.</title>
        <authorList>
            <consortium name="US DOE Joint Genome Institute"/>
            <person name="Lucas S."/>
            <person name="Copeland A."/>
            <person name="Lapidus A."/>
            <person name="Cheng J.-F."/>
            <person name="Bruce D."/>
            <person name="Goodwin L."/>
            <person name="Pitluck S."/>
            <person name="Davenport K."/>
            <person name="Detter J.C."/>
            <person name="Han C."/>
            <person name="Tapia R."/>
            <person name="Land M."/>
            <person name="Hauser L."/>
            <person name="Kyrpides N."/>
            <person name="Ovchinnikova G."/>
            <person name="Kerfeld C.A."/>
            <person name="Cannon G.C."/>
            <person name="Heinhorst S."/>
            <person name="Woyke T."/>
        </authorList>
    </citation>
    <scope>NUCLEOTIDE SEQUENCE [LARGE SCALE GENOMIC DNA]</scope>
    <source>
        <strain evidence="1">K12</strain>
    </source>
</reference>
<dbReference type="HOGENOM" id="CLU_100239_0_0_4"/>
<protein>
    <recommendedName>
        <fullName evidence="2">DUF4276 family protein</fullName>
    </recommendedName>
</protein>
<dbReference type="EMBL" id="CP002021">
    <property type="protein sequence ID" value="ADG30785.1"/>
    <property type="molecule type" value="Genomic_DNA"/>
</dbReference>
<evidence type="ECO:0000313" key="1">
    <source>
        <dbReference type="EMBL" id="ADG30785.1"/>
    </source>
</evidence>
<dbReference type="InterPro" id="IPR025455">
    <property type="entry name" value="DUF4276"/>
</dbReference>
<accession>D5X0Y9</accession>
<dbReference type="Pfam" id="PF14103">
    <property type="entry name" value="DUF4276"/>
    <property type="match status" value="1"/>
</dbReference>
<name>D5X0Y9_THIK1</name>
<dbReference type="KEGG" id="tin:Tint_1398"/>